<organism evidence="15 16">
    <name type="scientific">Elysia chlorotica</name>
    <name type="common">Eastern emerald elysia</name>
    <name type="synonym">Sea slug</name>
    <dbReference type="NCBI Taxonomy" id="188477"/>
    <lineage>
        <taxon>Eukaryota</taxon>
        <taxon>Metazoa</taxon>
        <taxon>Spiralia</taxon>
        <taxon>Lophotrochozoa</taxon>
        <taxon>Mollusca</taxon>
        <taxon>Gastropoda</taxon>
        <taxon>Heterobranchia</taxon>
        <taxon>Euthyneura</taxon>
        <taxon>Panpulmonata</taxon>
        <taxon>Sacoglossa</taxon>
        <taxon>Placobranchoidea</taxon>
        <taxon>Plakobranchidae</taxon>
        <taxon>Elysia</taxon>
    </lineage>
</organism>
<gene>
    <name evidence="15" type="ORF">EGW08_006944</name>
</gene>
<evidence type="ECO:0000256" key="12">
    <source>
        <dbReference type="SAM" id="MobiDB-lite"/>
    </source>
</evidence>
<feature type="domain" description="Ion transport" evidence="14">
    <location>
        <begin position="87"/>
        <end position="362"/>
    </location>
</feature>
<evidence type="ECO:0000259" key="14">
    <source>
        <dbReference type="Pfam" id="PF00520"/>
    </source>
</evidence>
<feature type="transmembrane region" description="Helical" evidence="13">
    <location>
        <begin position="202"/>
        <end position="226"/>
    </location>
</feature>
<dbReference type="InterPro" id="IPR003968">
    <property type="entry name" value="K_chnl_volt-dep_Kv"/>
</dbReference>
<evidence type="ECO:0000256" key="5">
    <source>
        <dbReference type="ARBA" id="ARBA00022826"/>
    </source>
</evidence>
<keyword evidence="4 13" id="KW-0812">Transmembrane</keyword>
<feature type="region of interest" description="Disordered" evidence="12">
    <location>
        <begin position="389"/>
        <end position="453"/>
    </location>
</feature>
<evidence type="ECO:0000256" key="9">
    <source>
        <dbReference type="ARBA" id="ARBA00023065"/>
    </source>
</evidence>
<comment type="subcellular location">
    <subcellularLocation>
        <location evidence="1">Membrane</location>
        <topology evidence="1">Multi-pass membrane protein</topology>
    </subcellularLocation>
</comment>
<keyword evidence="8 13" id="KW-1133">Transmembrane helix</keyword>
<dbReference type="AlphaFoldDB" id="A0A3S0ZX73"/>
<keyword evidence="11" id="KW-0407">Ion channel</keyword>
<evidence type="ECO:0000256" key="10">
    <source>
        <dbReference type="ARBA" id="ARBA00023136"/>
    </source>
</evidence>
<evidence type="ECO:0000256" key="11">
    <source>
        <dbReference type="ARBA" id="ARBA00023303"/>
    </source>
</evidence>
<evidence type="ECO:0000256" key="1">
    <source>
        <dbReference type="ARBA" id="ARBA00004141"/>
    </source>
</evidence>
<dbReference type="Proteomes" id="UP000271974">
    <property type="component" value="Unassembled WGS sequence"/>
</dbReference>
<evidence type="ECO:0000256" key="4">
    <source>
        <dbReference type="ARBA" id="ARBA00022692"/>
    </source>
</evidence>
<keyword evidence="10 13" id="KW-0472">Membrane</keyword>
<dbReference type="EMBL" id="RQTK01000175">
    <property type="protein sequence ID" value="RUS85297.1"/>
    <property type="molecule type" value="Genomic_DNA"/>
</dbReference>
<dbReference type="GO" id="GO:0001508">
    <property type="term" value="P:action potential"/>
    <property type="evidence" value="ECO:0007669"/>
    <property type="project" value="TreeGrafter"/>
</dbReference>
<dbReference type="GO" id="GO:0005249">
    <property type="term" value="F:voltage-gated potassium channel activity"/>
    <property type="evidence" value="ECO:0007669"/>
    <property type="project" value="InterPro"/>
</dbReference>
<dbReference type="Gene3D" id="1.10.287.70">
    <property type="match status" value="1"/>
</dbReference>
<sequence>MCGPQLKEELDFWGLREVDIEPCCWSSFSQSMQTVTSLKQLEIDRNPSYMQPSQQASDANTTDRICHVTRLRLWNLLTDPSNSRASKIYAYVSLVFVLLAIFSFCASTHKLFDIAESENNQTDSNDDTSQDTKLNTTANHSSLYQAPTTPTPEDTHLPAHWQESFSSRVHPALLYIDIICLVFFTVEYLVKLVCASPRCQFITSITAVIDLLAILPDYIELLLYLFFPELLVKENTGIIDFMPFLRLMRAFRIFRLIRRVPGLWIMMYTLRASCKELSLMLVFLLVGTLLFASIIFFVDDPKIFTSIPHGFWWAIVTMTTVGYGDMAPVTAWGQIVGSVTAICGVLIVGFTIPSLVNNFITYYNHIEFVVQKERLLKVLAEEEMQERKGELSSQHGKFEKHIGGQNGSRLDLKDNRLGSRDLAGNRDGLAHSATGRDCMDEERELGGGDGAGD</sequence>
<evidence type="ECO:0000256" key="2">
    <source>
        <dbReference type="ARBA" id="ARBA00022448"/>
    </source>
</evidence>
<dbReference type="InterPro" id="IPR028325">
    <property type="entry name" value="VG_K_chnl"/>
</dbReference>
<evidence type="ECO:0000256" key="13">
    <source>
        <dbReference type="SAM" id="Phobius"/>
    </source>
</evidence>
<dbReference type="PANTHER" id="PTHR11537">
    <property type="entry name" value="VOLTAGE-GATED POTASSIUM CHANNEL"/>
    <property type="match status" value="1"/>
</dbReference>
<accession>A0A3S0ZX73</accession>
<dbReference type="FunFam" id="1.10.287.70:FF:000002">
    <property type="entry name" value="Potassium voltage-gated channel subfamily a member"/>
    <property type="match status" value="1"/>
</dbReference>
<keyword evidence="7" id="KW-0630">Potassium</keyword>
<dbReference type="GO" id="GO:0008076">
    <property type="term" value="C:voltage-gated potassium channel complex"/>
    <property type="evidence" value="ECO:0007669"/>
    <property type="project" value="InterPro"/>
</dbReference>
<dbReference type="PRINTS" id="PR00169">
    <property type="entry name" value="KCHANNEL"/>
</dbReference>
<evidence type="ECO:0000256" key="6">
    <source>
        <dbReference type="ARBA" id="ARBA00022882"/>
    </source>
</evidence>
<name>A0A3S0ZX73_ELYCH</name>
<evidence type="ECO:0000256" key="8">
    <source>
        <dbReference type="ARBA" id="ARBA00022989"/>
    </source>
</evidence>
<evidence type="ECO:0000256" key="7">
    <source>
        <dbReference type="ARBA" id="ARBA00022958"/>
    </source>
</evidence>
<dbReference type="PRINTS" id="PR01491">
    <property type="entry name" value="KVCHANNEL"/>
</dbReference>
<dbReference type="SUPFAM" id="SSF81324">
    <property type="entry name" value="Voltage-gated potassium channels"/>
    <property type="match status" value="1"/>
</dbReference>
<protein>
    <recommendedName>
        <fullName evidence="14">Ion transport domain-containing protein</fullName>
    </recommendedName>
</protein>
<dbReference type="PRINTS" id="PR01498">
    <property type="entry name" value="SHAWCHANNEL"/>
</dbReference>
<dbReference type="PANTHER" id="PTHR11537:SF254">
    <property type="entry name" value="POTASSIUM VOLTAGE-GATED CHANNEL PROTEIN SHAB"/>
    <property type="match status" value="1"/>
</dbReference>
<evidence type="ECO:0000313" key="16">
    <source>
        <dbReference type="Proteomes" id="UP000271974"/>
    </source>
</evidence>
<feature type="transmembrane region" description="Helical" evidence="13">
    <location>
        <begin position="277"/>
        <end position="297"/>
    </location>
</feature>
<proteinExistence type="predicted"/>
<dbReference type="Pfam" id="PF00520">
    <property type="entry name" value="Ion_trans"/>
    <property type="match status" value="1"/>
</dbReference>
<dbReference type="InterPro" id="IPR005821">
    <property type="entry name" value="Ion_trans_dom"/>
</dbReference>
<reference evidence="15 16" key="1">
    <citation type="submission" date="2019-01" db="EMBL/GenBank/DDBJ databases">
        <title>A draft genome assembly of the solar-powered sea slug Elysia chlorotica.</title>
        <authorList>
            <person name="Cai H."/>
            <person name="Li Q."/>
            <person name="Fang X."/>
            <person name="Li J."/>
            <person name="Curtis N.E."/>
            <person name="Altenburger A."/>
            <person name="Shibata T."/>
            <person name="Feng M."/>
            <person name="Maeda T."/>
            <person name="Schwartz J.A."/>
            <person name="Shigenobu S."/>
            <person name="Lundholm N."/>
            <person name="Nishiyama T."/>
            <person name="Yang H."/>
            <person name="Hasebe M."/>
            <person name="Li S."/>
            <person name="Pierce S.K."/>
            <person name="Wang J."/>
        </authorList>
    </citation>
    <scope>NUCLEOTIDE SEQUENCE [LARGE SCALE GENOMIC DNA]</scope>
    <source>
        <strain evidence="15">EC2010</strain>
        <tissue evidence="15">Whole organism of an adult</tissue>
    </source>
</reference>
<keyword evidence="2" id="KW-0813">Transport</keyword>
<dbReference type="Gene3D" id="1.20.120.350">
    <property type="entry name" value="Voltage-gated potassium channels. Chain C"/>
    <property type="match status" value="1"/>
</dbReference>
<feature type="transmembrane region" description="Helical" evidence="13">
    <location>
        <begin position="303"/>
        <end position="323"/>
    </location>
</feature>
<keyword evidence="9" id="KW-0406">Ion transport</keyword>
<comment type="caution">
    <text evidence="15">The sequence shown here is derived from an EMBL/GenBank/DDBJ whole genome shotgun (WGS) entry which is preliminary data.</text>
</comment>
<feature type="non-terminal residue" evidence="15">
    <location>
        <position position="453"/>
    </location>
</feature>
<keyword evidence="6" id="KW-0851">Voltage-gated channel</keyword>
<feature type="compositionally biased region" description="Basic and acidic residues" evidence="12">
    <location>
        <begin position="389"/>
        <end position="402"/>
    </location>
</feature>
<feature type="transmembrane region" description="Helical" evidence="13">
    <location>
        <begin position="335"/>
        <end position="356"/>
    </location>
</feature>
<dbReference type="InterPro" id="IPR003974">
    <property type="entry name" value="K_chnl_volt-dep_Kv3"/>
</dbReference>
<keyword evidence="5" id="KW-0631">Potassium channel</keyword>
<evidence type="ECO:0000256" key="3">
    <source>
        <dbReference type="ARBA" id="ARBA00022538"/>
    </source>
</evidence>
<feature type="transmembrane region" description="Helical" evidence="13">
    <location>
        <begin position="172"/>
        <end position="190"/>
    </location>
</feature>
<keyword evidence="16" id="KW-1185">Reference proteome</keyword>
<evidence type="ECO:0000313" key="15">
    <source>
        <dbReference type="EMBL" id="RUS85297.1"/>
    </source>
</evidence>
<feature type="compositionally biased region" description="Basic and acidic residues" evidence="12">
    <location>
        <begin position="410"/>
        <end position="419"/>
    </location>
</feature>
<feature type="transmembrane region" description="Helical" evidence="13">
    <location>
        <begin position="88"/>
        <end position="109"/>
    </location>
</feature>
<dbReference type="STRING" id="188477.A0A3S0ZX73"/>
<dbReference type="OrthoDB" id="10025005at2759"/>
<keyword evidence="3" id="KW-0633">Potassium transport</keyword>
<dbReference type="InterPro" id="IPR027359">
    <property type="entry name" value="Volt_channel_dom_sf"/>
</dbReference>